<feature type="region of interest" description="Disordered" evidence="1">
    <location>
        <begin position="232"/>
        <end position="287"/>
    </location>
</feature>
<dbReference type="AlphaFoldDB" id="A0A804NGU9"/>
<feature type="compositionally biased region" description="Basic and acidic residues" evidence="1">
    <location>
        <begin position="259"/>
        <end position="280"/>
    </location>
</feature>
<feature type="compositionally biased region" description="Basic residues" evidence="1">
    <location>
        <begin position="249"/>
        <end position="258"/>
    </location>
</feature>
<dbReference type="InParanoid" id="A0A804NGU9"/>
<sequence length="563" mass="63787">MYLVRNQNQRMYTAQASTPKERSVQILCLGHQLLFADGQRCGDDGAGDPRPPILLQPLDAGQLPHDLRLLPAPRRRPGQRAERPEVVAGLVVPEYGAPRAVGRQVAQCLERVRRVEERAQRAGHQSPRRALRAATEAGVVRVEPEQRRALGEKRVPRRHAAVGLQDVRGAHGRVQRLVRVEARVGAEHAVEALEQRDGVARVAAREGPGHDVAVHGHGPDVRLADAQGLQDAVPAAEHGRRPERDHRVQRVGRHHAARQQHEADQHREAAAERVAREPQPRRRAPRVRPQVRLDLRHDLLVDALGRLVDAPVHQHAGALELGGLEQEVGLPRRQRVGALDDEAPRPRVRLVAHEPLARRRQRRPQVAGRLLPRLVLGGHHRRHRRRGHVRGHARVVQPALTRCLLLLPRRRAEREQAARARVDVGRGRRRHLVGQVRRPDGPARLWAGSHLVRRRGARPRGVRVQLGAYDAGLRLLLQRRRHEPQPVVPLQLLDLKPNQRALFRDQMLLVLRISYLSRITTDRLHSRSTKSLKLTGFPSKNIRSQVAWCHHITTLFFNNEYRQ</sequence>
<dbReference type="EnsemblPlants" id="Zm00001eb159660_T001">
    <property type="protein sequence ID" value="Zm00001eb159660_P001"/>
    <property type="gene ID" value="Zm00001eb159660"/>
</dbReference>
<evidence type="ECO:0000313" key="2">
    <source>
        <dbReference type="EnsemblPlants" id="Zm00001eb159660_P001"/>
    </source>
</evidence>
<dbReference type="Gramene" id="Zm00001eb159660_T001">
    <property type="protein sequence ID" value="Zm00001eb159660_P001"/>
    <property type="gene ID" value="Zm00001eb159660"/>
</dbReference>
<organism evidence="2 3">
    <name type="scientific">Zea mays</name>
    <name type="common">Maize</name>
    <dbReference type="NCBI Taxonomy" id="4577"/>
    <lineage>
        <taxon>Eukaryota</taxon>
        <taxon>Viridiplantae</taxon>
        <taxon>Streptophyta</taxon>
        <taxon>Embryophyta</taxon>
        <taxon>Tracheophyta</taxon>
        <taxon>Spermatophyta</taxon>
        <taxon>Magnoliopsida</taxon>
        <taxon>Liliopsida</taxon>
        <taxon>Poales</taxon>
        <taxon>Poaceae</taxon>
        <taxon>PACMAD clade</taxon>
        <taxon>Panicoideae</taxon>
        <taxon>Andropogonodae</taxon>
        <taxon>Andropogoneae</taxon>
        <taxon>Tripsacinae</taxon>
        <taxon>Zea</taxon>
    </lineage>
</organism>
<reference evidence="2" key="3">
    <citation type="submission" date="2021-05" db="UniProtKB">
        <authorList>
            <consortium name="EnsemblPlants"/>
        </authorList>
    </citation>
    <scope>IDENTIFICATION</scope>
    <source>
        <strain evidence="2">cv. B73</strain>
    </source>
</reference>
<keyword evidence="3" id="KW-1185">Reference proteome</keyword>
<dbReference type="Proteomes" id="UP000007305">
    <property type="component" value="Chromosome 3"/>
</dbReference>
<evidence type="ECO:0000313" key="3">
    <source>
        <dbReference type="Proteomes" id="UP000007305"/>
    </source>
</evidence>
<reference evidence="3" key="1">
    <citation type="submission" date="2015-12" db="EMBL/GenBank/DDBJ databases">
        <title>Update maize B73 reference genome by single molecule sequencing technologies.</title>
        <authorList>
            <consortium name="Maize Genome Sequencing Project"/>
            <person name="Ware D."/>
        </authorList>
    </citation>
    <scope>NUCLEOTIDE SEQUENCE [LARGE SCALE GENOMIC DNA]</scope>
    <source>
        <strain evidence="3">cv. B73</strain>
    </source>
</reference>
<feature type="compositionally biased region" description="Basic and acidic residues" evidence="1">
    <location>
        <begin position="237"/>
        <end position="248"/>
    </location>
</feature>
<accession>A0A804NGU9</accession>
<name>A0A804NGU9_MAIZE</name>
<proteinExistence type="predicted"/>
<reference evidence="2" key="2">
    <citation type="submission" date="2019-07" db="EMBL/GenBank/DDBJ databases">
        <authorList>
            <person name="Seetharam A."/>
            <person name="Woodhouse M."/>
            <person name="Cannon E."/>
        </authorList>
    </citation>
    <scope>NUCLEOTIDE SEQUENCE [LARGE SCALE GENOMIC DNA]</scope>
    <source>
        <strain evidence="2">cv. B73</strain>
    </source>
</reference>
<evidence type="ECO:0000256" key="1">
    <source>
        <dbReference type="SAM" id="MobiDB-lite"/>
    </source>
</evidence>
<protein>
    <submittedName>
        <fullName evidence="2">Uncharacterized protein</fullName>
    </submittedName>
</protein>